<reference evidence="2" key="2">
    <citation type="journal article" date="2024" name="Plant">
        <title>Genomic evolution and insights into agronomic trait innovations of Sesamum species.</title>
        <authorList>
            <person name="Miao H."/>
            <person name="Wang L."/>
            <person name="Qu L."/>
            <person name="Liu H."/>
            <person name="Sun Y."/>
            <person name="Le M."/>
            <person name="Wang Q."/>
            <person name="Wei S."/>
            <person name="Zheng Y."/>
            <person name="Lin W."/>
            <person name="Duan Y."/>
            <person name="Cao H."/>
            <person name="Xiong S."/>
            <person name="Wang X."/>
            <person name="Wei L."/>
            <person name="Li C."/>
            <person name="Ma Q."/>
            <person name="Ju M."/>
            <person name="Zhao R."/>
            <person name="Li G."/>
            <person name="Mu C."/>
            <person name="Tian Q."/>
            <person name="Mei H."/>
            <person name="Zhang T."/>
            <person name="Gao T."/>
            <person name="Zhang H."/>
        </authorList>
    </citation>
    <scope>NUCLEOTIDE SEQUENCE</scope>
    <source>
        <strain evidence="2">G02</strain>
    </source>
</reference>
<name>A0AAW2LAS4_SESRA</name>
<reference evidence="2" key="1">
    <citation type="submission" date="2020-06" db="EMBL/GenBank/DDBJ databases">
        <authorList>
            <person name="Li T."/>
            <person name="Hu X."/>
            <person name="Zhang T."/>
            <person name="Song X."/>
            <person name="Zhang H."/>
            <person name="Dai N."/>
            <person name="Sheng W."/>
            <person name="Hou X."/>
            <person name="Wei L."/>
        </authorList>
    </citation>
    <scope>NUCLEOTIDE SEQUENCE</scope>
    <source>
        <strain evidence="2">G02</strain>
        <tissue evidence="2">Leaf</tissue>
    </source>
</reference>
<feature type="domain" description="Reverse transcriptase Ty1/copia-type" evidence="1">
    <location>
        <begin position="144"/>
        <end position="209"/>
    </location>
</feature>
<accession>A0AAW2LAS4</accession>
<dbReference type="InterPro" id="IPR013103">
    <property type="entry name" value="RVT_2"/>
</dbReference>
<comment type="caution">
    <text evidence="2">The sequence shown here is derived from an EMBL/GenBank/DDBJ whole genome shotgun (WGS) entry which is preliminary data.</text>
</comment>
<organism evidence="2">
    <name type="scientific">Sesamum radiatum</name>
    <name type="common">Black benniseed</name>
    <dbReference type="NCBI Taxonomy" id="300843"/>
    <lineage>
        <taxon>Eukaryota</taxon>
        <taxon>Viridiplantae</taxon>
        <taxon>Streptophyta</taxon>
        <taxon>Embryophyta</taxon>
        <taxon>Tracheophyta</taxon>
        <taxon>Spermatophyta</taxon>
        <taxon>Magnoliopsida</taxon>
        <taxon>eudicotyledons</taxon>
        <taxon>Gunneridae</taxon>
        <taxon>Pentapetalae</taxon>
        <taxon>asterids</taxon>
        <taxon>lamiids</taxon>
        <taxon>Lamiales</taxon>
        <taxon>Pedaliaceae</taxon>
        <taxon>Sesamum</taxon>
    </lineage>
</organism>
<gene>
    <name evidence="2" type="ORF">Sradi_5466500</name>
</gene>
<proteinExistence type="predicted"/>
<dbReference type="InterPro" id="IPR043502">
    <property type="entry name" value="DNA/RNA_pol_sf"/>
</dbReference>
<sequence>LQEPRTYSEVVKHAEWRDAIKAEIEALECNNTWQITPLLAGKRPIGCKWVFKKKLWADGLVERYKARLVAKGFTQIEGLDYTDNFSPVAKTVIVRLFFAFVAAQKWPLHQMDVNNAFLHGHLDEELYMIPPEGYSVTLGTVWPNMEEIQTVKDYLHSLFTIKDIRDARYFLGLEIARSSIGIYDAQTKYAMDIVRDTGLTNEKSTSTPLPLGLKLTADCGALLVNSDSYRRLIGQLLYLAFTHETFHIRFSSSVNISIVRVRSIGRQHYTLCVT</sequence>
<evidence type="ECO:0000313" key="2">
    <source>
        <dbReference type="EMBL" id="KAL0315883.1"/>
    </source>
</evidence>
<dbReference type="AlphaFoldDB" id="A0AAW2LAS4"/>
<feature type="non-terminal residue" evidence="2">
    <location>
        <position position="1"/>
    </location>
</feature>
<feature type="domain" description="Reverse transcriptase Ty1/copia-type" evidence="1">
    <location>
        <begin position="30"/>
        <end position="136"/>
    </location>
</feature>
<evidence type="ECO:0000259" key="1">
    <source>
        <dbReference type="Pfam" id="PF07727"/>
    </source>
</evidence>
<protein>
    <submittedName>
        <fullName evidence="2">Copia protein</fullName>
    </submittedName>
</protein>
<dbReference type="EMBL" id="JACGWJ010000025">
    <property type="protein sequence ID" value="KAL0315883.1"/>
    <property type="molecule type" value="Genomic_DNA"/>
</dbReference>
<dbReference type="SUPFAM" id="SSF56672">
    <property type="entry name" value="DNA/RNA polymerases"/>
    <property type="match status" value="1"/>
</dbReference>
<dbReference type="Pfam" id="PF07727">
    <property type="entry name" value="RVT_2"/>
    <property type="match status" value="2"/>
</dbReference>